<dbReference type="Gene3D" id="3.40.50.720">
    <property type="entry name" value="NAD(P)-binding Rossmann-like Domain"/>
    <property type="match status" value="1"/>
</dbReference>
<dbReference type="InterPro" id="IPR036291">
    <property type="entry name" value="NAD(P)-bd_dom_sf"/>
</dbReference>
<evidence type="ECO:0000313" key="5">
    <source>
        <dbReference type="EMBL" id="AXK37902.1"/>
    </source>
</evidence>
<evidence type="ECO:0000259" key="4">
    <source>
        <dbReference type="SMART" id="SM00822"/>
    </source>
</evidence>
<name>A0A345Y1Y6_9ACTN</name>
<proteinExistence type="predicted"/>
<gene>
    <name evidence="5" type="ORF">DVA86_35080</name>
</gene>
<dbReference type="InterPro" id="IPR013968">
    <property type="entry name" value="PKS_KR"/>
</dbReference>
<dbReference type="CDD" id="cd08956">
    <property type="entry name" value="KR_3_FAS_SDR_x"/>
    <property type="match status" value="1"/>
</dbReference>
<dbReference type="PANTHER" id="PTHR43775">
    <property type="entry name" value="FATTY ACID SYNTHASE"/>
    <property type="match status" value="1"/>
</dbReference>
<accession>A0A345Y1Y6</accession>
<reference evidence="5 6" key="1">
    <citation type="submission" date="2018-07" db="EMBL/GenBank/DDBJ databases">
        <title>Draft genome of the type strain Streptomyces armeniacus ATCC 15676.</title>
        <authorList>
            <person name="Labana P."/>
            <person name="Gosse J.T."/>
            <person name="Boddy C.N."/>
        </authorList>
    </citation>
    <scope>NUCLEOTIDE SEQUENCE [LARGE SCALE GENOMIC DNA]</scope>
    <source>
        <strain evidence="5 6">ATCC 15676</strain>
    </source>
</reference>
<sequence>MVLGEDGHGFAHRTDINSVTDAPEVLLLPCLNEPDDAPHEAAHAVTEHVLRTVQDYLTAEQLADTRLVILTQGAVATRPEEDVRDLAAAAVWGLIRTAQNENPDRLLLIDTDGTDASWHALRSAVGTGENQLALRDGAAHTPRLVRPAHESGETPALNPDGTVGETPALDPDGTVLVTGATGTLGTHLTRHLVRVHGARHLLLASRSGPNAPGATELHAELEALGAHVTITACDTADRDALAQVLDAIPDEHPLTAVFHTAGVLDDTTLTSLTPERLHPVLRPKVDAAWHLHTLTQDKNLTAFVLYSSIAGTLGNPGQANYAAANTLARRVRGPGAYAGLARTGAGGVRVRECVRLRRRGRPFPPGTPAR</sequence>
<evidence type="ECO:0000256" key="2">
    <source>
        <dbReference type="ARBA" id="ARBA00023268"/>
    </source>
</evidence>
<protein>
    <submittedName>
        <fullName evidence="5">SDR family NAD(P)-dependent oxidoreductase</fullName>
    </submittedName>
</protein>
<dbReference type="KEGG" id="sarm:DVA86_35080"/>
<dbReference type="Pfam" id="PF22953">
    <property type="entry name" value="SpnB_Rossmann"/>
    <property type="match status" value="1"/>
</dbReference>
<evidence type="ECO:0000256" key="1">
    <source>
        <dbReference type="ARBA" id="ARBA00022679"/>
    </source>
</evidence>
<feature type="domain" description="Ketoreductase" evidence="4">
    <location>
        <begin position="173"/>
        <end position="351"/>
    </location>
</feature>
<dbReference type="AlphaFoldDB" id="A0A345Y1Y6"/>
<feature type="region of interest" description="Disordered" evidence="3">
    <location>
        <begin position="147"/>
        <end position="172"/>
    </location>
</feature>
<dbReference type="Proteomes" id="UP000254425">
    <property type="component" value="Chromosome"/>
</dbReference>
<evidence type="ECO:0000313" key="6">
    <source>
        <dbReference type="Proteomes" id="UP000254425"/>
    </source>
</evidence>
<dbReference type="Pfam" id="PF08659">
    <property type="entry name" value="KR"/>
    <property type="match status" value="1"/>
</dbReference>
<dbReference type="SUPFAM" id="SSF51735">
    <property type="entry name" value="NAD(P)-binding Rossmann-fold domains"/>
    <property type="match status" value="2"/>
</dbReference>
<dbReference type="InterPro" id="IPR050091">
    <property type="entry name" value="PKS_NRPS_Biosynth_Enz"/>
</dbReference>
<keyword evidence="2" id="KW-0511">Multifunctional enzyme</keyword>
<dbReference type="GO" id="GO:0004312">
    <property type="term" value="F:fatty acid synthase activity"/>
    <property type="evidence" value="ECO:0007669"/>
    <property type="project" value="TreeGrafter"/>
</dbReference>
<keyword evidence="1" id="KW-0808">Transferase</keyword>
<dbReference type="PANTHER" id="PTHR43775:SF51">
    <property type="entry name" value="INACTIVE PHENOLPHTHIOCEROL SYNTHESIS POLYKETIDE SYNTHASE TYPE I PKS1-RELATED"/>
    <property type="match status" value="1"/>
</dbReference>
<keyword evidence="6" id="KW-1185">Reference proteome</keyword>
<dbReference type="GO" id="GO:0006633">
    <property type="term" value="P:fatty acid biosynthetic process"/>
    <property type="evidence" value="ECO:0007669"/>
    <property type="project" value="TreeGrafter"/>
</dbReference>
<evidence type="ECO:0000256" key="3">
    <source>
        <dbReference type="SAM" id="MobiDB-lite"/>
    </source>
</evidence>
<dbReference type="SMART" id="SM00822">
    <property type="entry name" value="PKS_KR"/>
    <property type="match status" value="1"/>
</dbReference>
<dbReference type="EMBL" id="CP031320">
    <property type="protein sequence ID" value="AXK37902.1"/>
    <property type="molecule type" value="Genomic_DNA"/>
</dbReference>
<dbReference type="InterPro" id="IPR057326">
    <property type="entry name" value="KR_dom"/>
</dbReference>
<dbReference type="InterPro" id="IPR055123">
    <property type="entry name" value="SpnB-like_Rossmann"/>
</dbReference>
<organism evidence="5 6">
    <name type="scientific">Streptomyces armeniacus</name>
    <dbReference type="NCBI Taxonomy" id="83291"/>
    <lineage>
        <taxon>Bacteria</taxon>
        <taxon>Bacillati</taxon>
        <taxon>Actinomycetota</taxon>
        <taxon>Actinomycetes</taxon>
        <taxon>Kitasatosporales</taxon>
        <taxon>Streptomycetaceae</taxon>
        <taxon>Streptomyces</taxon>
    </lineage>
</organism>